<evidence type="ECO:0000256" key="7">
    <source>
        <dbReference type="SAM" id="MobiDB-lite"/>
    </source>
</evidence>
<dbReference type="PRINTS" id="PR00344">
    <property type="entry name" value="BCTRLSENSOR"/>
</dbReference>
<dbReference type="InterPro" id="IPR036890">
    <property type="entry name" value="HATPase_C_sf"/>
</dbReference>
<dbReference type="EC" id="2.7.13.3" evidence="2"/>
<dbReference type="Proteomes" id="UP000238348">
    <property type="component" value="Chromosome"/>
</dbReference>
<feature type="region of interest" description="Disordered" evidence="7">
    <location>
        <begin position="1168"/>
        <end position="1198"/>
    </location>
</feature>
<feature type="domain" description="Response regulatory" evidence="9">
    <location>
        <begin position="1201"/>
        <end position="1317"/>
    </location>
</feature>
<gene>
    <name evidence="10" type="primary">cpxA</name>
    <name evidence="10" type="ORF">SOCE26_065100</name>
</gene>
<evidence type="ECO:0000259" key="8">
    <source>
        <dbReference type="PROSITE" id="PS50109"/>
    </source>
</evidence>
<dbReference type="PROSITE" id="PS50109">
    <property type="entry name" value="HIS_KIN"/>
    <property type="match status" value="2"/>
</dbReference>
<dbReference type="Gene3D" id="1.10.287.130">
    <property type="match status" value="2"/>
</dbReference>
<evidence type="ECO:0000256" key="2">
    <source>
        <dbReference type="ARBA" id="ARBA00012438"/>
    </source>
</evidence>
<sequence>MSRVEAAGAGRGLDPAGAALSGGGEMGALIRSIDWSRTSLGPVEAWPPSLRTALSILLSSEHPMFLWWGRDLIQFYNDGYRPILGSTKHPAAMGQEGRACWKEIWDVIGPMIEKVFSGGATYLRDGLLILDRNGFLEECYFNYGYSPIRDESGAVAGVFVACSESTGHILGQRRLQLLGALAARAADARNLKDACRVAMEALADAGSDLPFALLYLADDDGAQASLAGTAGLDPDHAAAPAAVSLEPAAGGGVWPLHRALREEVEVDLSELPPGAGALPGGPWPDPARRAVVLPIPRAGAGVGARPAGFLVAGVSPRLVLDDDYRAFLRLVAGHCAMVLQNARASEEEQRRLAALAELDRAKTAFFSNVSHEFRTPLTLILGPAEDGLADAEQPLPPRQRERLELVHRNSLRLLRLVNTLLDFSRIEAGRIQAHYQPTDLGTFTGDLASSFRSLLERAGLSLTVACPPLSEPAYVDRDLWEKIVLNLVSNAFKFTFAGGVRVSLEEAGGRAVLSVADTGTGIPEAELPHLFERFHRVEGLRGRSYEGSGIGLALVQELARLHGGSVAVESRFGEGSRFSVSIPLGKAHLPEDHVAPASAPASTGRGAAPFLDEAAQWVRGAQGPAAQDGPEAGEGPAVKVPGHILVADDNADMREYLQRLLVAQGWRVEAVADGHSALERARAHAPDLVLTDVMMPGLDGFGLLGALRADEHTRGVAVMMLSARAGEASRVESLEAGADDFLVKPFSAKELLARVRVHVELARRRREAEGQRQYLNDLFMQAPGPIAILRGPEHVFEVVNPLYQQLVGGRALVGKPIRAALPELEGQRVWGLLDQVYRTGEPVVGKEFPVRLDRQGSGATEEVFFNFVYQPMRDRDGAVEGIFVFAFEVTDQVNARRSVEALVKALQLADQRKDEFLAMLAHELRNPMASISMSLSLLEALEGDGPKSARYREIARRQMGHLVRIVDDLLDVSRITRGTVELRVEEIDLAAVVQGAVAAVRPAVQARQHELSLSVGAGDFRMRADATRLEQVVTNLLTNAAKYTAPGGMISARLTREAGGGAPEAVLRVRDTGRGIPAAMLEKVFDLFTQVDQTIDRSTGGLGLGLTLVRRLLALHGGSVMAASDGPGRGSEFTVRLPLGGGAAEAAAPRAEALTPRAEALTPRAEALTPRAEAPAPSAEAVAPRAEAAASPPRRAAPRRRVLVVEDAEDVRRVMREFIEALGHEVTVAVDGLEGVAKLLSLRPEVAFVDIGLPGIDGHEVARRARAAPGGERLYLVALSGYGGPEAQASAERAGFDLHLTKPVGVARLQQALAGRRG</sequence>
<dbReference type="CDD" id="cd17574">
    <property type="entry name" value="REC_OmpR"/>
    <property type="match status" value="1"/>
</dbReference>
<dbReference type="GO" id="GO:0000155">
    <property type="term" value="F:phosphorelay sensor kinase activity"/>
    <property type="evidence" value="ECO:0007669"/>
    <property type="project" value="InterPro"/>
</dbReference>
<protein>
    <recommendedName>
        <fullName evidence="2">histidine kinase</fullName>
        <ecNumber evidence="2">2.7.13.3</ecNumber>
    </recommendedName>
</protein>
<dbReference type="PROSITE" id="PS50110">
    <property type="entry name" value="RESPONSE_REGULATORY"/>
    <property type="match status" value="2"/>
</dbReference>
<dbReference type="OrthoDB" id="5523050at2"/>
<keyword evidence="3 6" id="KW-0597">Phosphoprotein</keyword>
<dbReference type="SMART" id="SM00448">
    <property type="entry name" value="REC"/>
    <property type="match status" value="2"/>
</dbReference>
<dbReference type="InterPro" id="IPR003594">
    <property type="entry name" value="HATPase_dom"/>
</dbReference>
<evidence type="ECO:0000256" key="3">
    <source>
        <dbReference type="ARBA" id="ARBA00022553"/>
    </source>
</evidence>
<dbReference type="InterPro" id="IPR001789">
    <property type="entry name" value="Sig_transdc_resp-reg_receiver"/>
</dbReference>
<evidence type="ECO:0000256" key="5">
    <source>
        <dbReference type="ARBA" id="ARBA00022777"/>
    </source>
</evidence>
<keyword evidence="4 10" id="KW-0808">Transferase</keyword>
<dbReference type="EMBL" id="CP012673">
    <property type="protein sequence ID" value="AUX45029.1"/>
    <property type="molecule type" value="Genomic_DNA"/>
</dbReference>
<dbReference type="InterPro" id="IPR005467">
    <property type="entry name" value="His_kinase_dom"/>
</dbReference>
<proteinExistence type="predicted"/>
<dbReference type="InterPro" id="IPR004358">
    <property type="entry name" value="Sig_transdc_His_kin-like_C"/>
</dbReference>
<comment type="catalytic activity">
    <reaction evidence="1">
        <text>ATP + protein L-histidine = ADP + protein N-phospho-L-histidine.</text>
        <dbReference type="EC" id="2.7.13.3"/>
    </reaction>
</comment>
<dbReference type="Pfam" id="PF02518">
    <property type="entry name" value="HATPase_c"/>
    <property type="match status" value="2"/>
</dbReference>
<evidence type="ECO:0000313" key="11">
    <source>
        <dbReference type="Proteomes" id="UP000238348"/>
    </source>
</evidence>
<dbReference type="InterPro" id="IPR011006">
    <property type="entry name" value="CheY-like_superfamily"/>
</dbReference>
<feature type="domain" description="Histidine kinase" evidence="8">
    <location>
        <begin position="919"/>
        <end position="1141"/>
    </location>
</feature>
<dbReference type="SMART" id="SM00388">
    <property type="entry name" value="HisKA"/>
    <property type="match status" value="2"/>
</dbReference>
<organism evidence="10 11">
    <name type="scientific">Sorangium cellulosum</name>
    <name type="common">Polyangium cellulosum</name>
    <dbReference type="NCBI Taxonomy" id="56"/>
    <lineage>
        <taxon>Bacteria</taxon>
        <taxon>Pseudomonadati</taxon>
        <taxon>Myxococcota</taxon>
        <taxon>Polyangia</taxon>
        <taxon>Polyangiales</taxon>
        <taxon>Polyangiaceae</taxon>
        <taxon>Sorangium</taxon>
    </lineage>
</organism>
<evidence type="ECO:0000256" key="4">
    <source>
        <dbReference type="ARBA" id="ARBA00022679"/>
    </source>
</evidence>
<dbReference type="Gene3D" id="3.30.565.10">
    <property type="entry name" value="Histidine kinase-like ATPase, C-terminal domain"/>
    <property type="match status" value="2"/>
</dbReference>
<evidence type="ECO:0000256" key="1">
    <source>
        <dbReference type="ARBA" id="ARBA00000085"/>
    </source>
</evidence>
<dbReference type="PANTHER" id="PTHR43547:SF2">
    <property type="entry name" value="HYBRID SIGNAL TRANSDUCTION HISTIDINE KINASE C"/>
    <property type="match status" value="1"/>
</dbReference>
<evidence type="ECO:0000256" key="6">
    <source>
        <dbReference type="PROSITE-ProRule" id="PRU00169"/>
    </source>
</evidence>
<dbReference type="CDD" id="cd16922">
    <property type="entry name" value="HATPase_EvgS-ArcB-TorS-like"/>
    <property type="match status" value="1"/>
</dbReference>
<dbReference type="SUPFAM" id="SSF47384">
    <property type="entry name" value="Homodimeric domain of signal transducing histidine kinase"/>
    <property type="match status" value="2"/>
</dbReference>
<feature type="domain" description="Response regulatory" evidence="9">
    <location>
        <begin position="643"/>
        <end position="759"/>
    </location>
</feature>
<dbReference type="Gene3D" id="3.30.450.20">
    <property type="entry name" value="PAS domain"/>
    <property type="match status" value="2"/>
</dbReference>
<feature type="modified residue" description="4-aspartylphosphate" evidence="6">
    <location>
        <position position="692"/>
    </location>
</feature>
<dbReference type="InterPro" id="IPR036097">
    <property type="entry name" value="HisK_dim/P_sf"/>
</dbReference>
<dbReference type="InterPro" id="IPR029016">
    <property type="entry name" value="GAF-like_dom_sf"/>
</dbReference>
<reference evidence="10 11" key="1">
    <citation type="submission" date="2015-09" db="EMBL/GenBank/DDBJ databases">
        <title>Sorangium comparison.</title>
        <authorList>
            <person name="Zaburannyi N."/>
            <person name="Bunk B."/>
            <person name="Overmann J."/>
            <person name="Mueller R."/>
        </authorList>
    </citation>
    <scope>NUCLEOTIDE SEQUENCE [LARGE SCALE GENOMIC DNA]</scope>
    <source>
        <strain evidence="10 11">So ce26</strain>
    </source>
</reference>
<evidence type="ECO:0000313" key="10">
    <source>
        <dbReference type="EMBL" id="AUX45029.1"/>
    </source>
</evidence>
<dbReference type="Pfam" id="PF00512">
    <property type="entry name" value="HisKA"/>
    <property type="match status" value="2"/>
</dbReference>
<dbReference type="SMART" id="SM00387">
    <property type="entry name" value="HATPase_c"/>
    <property type="match status" value="2"/>
</dbReference>
<dbReference type="FunFam" id="3.30.565.10:FF:000006">
    <property type="entry name" value="Sensor histidine kinase WalK"/>
    <property type="match status" value="2"/>
</dbReference>
<dbReference type="PANTHER" id="PTHR43547">
    <property type="entry name" value="TWO-COMPONENT HISTIDINE KINASE"/>
    <property type="match status" value="1"/>
</dbReference>
<dbReference type="SUPFAM" id="SSF55874">
    <property type="entry name" value="ATPase domain of HSP90 chaperone/DNA topoisomerase II/histidine kinase"/>
    <property type="match status" value="2"/>
</dbReference>
<dbReference type="InterPro" id="IPR003661">
    <property type="entry name" value="HisK_dim/P_dom"/>
</dbReference>
<dbReference type="SUPFAM" id="SSF52172">
    <property type="entry name" value="CheY-like"/>
    <property type="match status" value="2"/>
</dbReference>
<name>A0A2L0F0N7_SORCE</name>
<evidence type="ECO:0000259" key="9">
    <source>
        <dbReference type="PROSITE" id="PS50110"/>
    </source>
</evidence>
<dbReference type="Pfam" id="PF08448">
    <property type="entry name" value="PAS_4"/>
    <property type="match status" value="1"/>
</dbReference>
<dbReference type="CDD" id="cd00075">
    <property type="entry name" value="HATPase"/>
    <property type="match status" value="1"/>
</dbReference>
<feature type="modified residue" description="4-aspartylphosphate" evidence="6">
    <location>
        <position position="1250"/>
    </location>
</feature>
<accession>A0A2L0F0N7</accession>
<dbReference type="Gene3D" id="3.30.450.40">
    <property type="match status" value="1"/>
</dbReference>
<dbReference type="Gene3D" id="3.40.50.2300">
    <property type="match status" value="2"/>
</dbReference>
<feature type="domain" description="Histidine kinase" evidence="8">
    <location>
        <begin position="368"/>
        <end position="586"/>
    </location>
</feature>
<dbReference type="Pfam" id="PF00072">
    <property type="entry name" value="Response_reg"/>
    <property type="match status" value="2"/>
</dbReference>
<dbReference type="SUPFAM" id="SSF55785">
    <property type="entry name" value="PYP-like sensor domain (PAS domain)"/>
    <property type="match status" value="1"/>
</dbReference>
<dbReference type="RefSeq" id="WP_104983470.1">
    <property type="nucleotide sequence ID" value="NZ_CP012673.1"/>
</dbReference>
<dbReference type="FunFam" id="1.10.287.130:FF:000045">
    <property type="entry name" value="Two-component system sensor histidine kinase/response regulator"/>
    <property type="match status" value="1"/>
</dbReference>
<dbReference type="CDD" id="cd00082">
    <property type="entry name" value="HisKA"/>
    <property type="match status" value="2"/>
</dbReference>
<dbReference type="InterPro" id="IPR035965">
    <property type="entry name" value="PAS-like_dom_sf"/>
</dbReference>
<keyword evidence="5 10" id="KW-0418">Kinase</keyword>
<feature type="compositionally biased region" description="Low complexity" evidence="7">
    <location>
        <begin position="1170"/>
        <end position="1194"/>
    </location>
</feature>
<dbReference type="SUPFAM" id="SSF55781">
    <property type="entry name" value="GAF domain-like"/>
    <property type="match status" value="1"/>
</dbReference>
<dbReference type="InterPro" id="IPR013656">
    <property type="entry name" value="PAS_4"/>
</dbReference>